<proteinExistence type="predicted"/>
<reference evidence="2" key="1">
    <citation type="journal article" date="2019" name="Int. J. Syst. Evol. Microbiol.">
        <title>The Global Catalogue of Microorganisms (GCM) 10K type strain sequencing project: providing services to taxonomists for standard genome sequencing and annotation.</title>
        <authorList>
            <consortium name="The Broad Institute Genomics Platform"/>
            <consortium name="The Broad Institute Genome Sequencing Center for Infectious Disease"/>
            <person name="Wu L."/>
            <person name="Ma J."/>
        </authorList>
    </citation>
    <scope>NUCLEOTIDE SEQUENCE [LARGE SCALE GENOMIC DNA]</scope>
    <source>
        <strain evidence="2">JCM 30846</strain>
    </source>
</reference>
<dbReference type="RefSeq" id="WP_345655182.1">
    <property type="nucleotide sequence ID" value="NZ_BAABEP010000084.1"/>
</dbReference>
<evidence type="ECO:0000313" key="2">
    <source>
        <dbReference type="Proteomes" id="UP001499884"/>
    </source>
</evidence>
<dbReference type="EMBL" id="BAABEP010000084">
    <property type="protein sequence ID" value="GAA3759920.1"/>
    <property type="molecule type" value="Genomic_DNA"/>
</dbReference>
<name>A0ABP7GBC1_9ACTN</name>
<organism evidence="1 2">
    <name type="scientific">Streptomyces tremellae</name>
    <dbReference type="NCBI Taxonomy" id="1124239"/>
    <lineage>
        <taxon>Bacteria</taxon>
        <taxon>Bacillati</taxon>
        <taxon>Actinomycetota</taxon>
        <taxon>Actinomycetes</taxon>
        <taxon>Kitasatosporales</taxon>
        <taxon>Streptomycetaceae</taxon>
        <taxon>Streptomyces</taxon>
    </lineage>
</organism>
<comment type="caution">
    <text evidence="1">The sequence shown here is derived from an EMBL/GenBank/DDBJ whole genome shotgun (WGS) entry which is preliminary data.</text>
</comment>
<accession>A0ABP7GBC1</accession>
<dbReference type="Proteomes" id="UP001499884">
    <property type="component" value="Unassembled WGS sequence"/>
</dbReference>
<gene>
    <name evidence="1" type="ORF">GCM10023082_62850</name>
</gene>
<evidence type="ECO:0000313" key="1">
    <source>
        <dbReference type="EMBL" id="GAA3759920.1"/>
    </source>
</evidence>
<sequence>MLTFDDVYYAPLGKLSKAMDEWSTMAGRLEKLAVTARTTMADKAKDDYWAGANADVTKPMIDKTAKEFGDAAKEAKGIHAIISEAYAAFKKAKDELQKLIDHAKDQHLKIGSDGRVEALHPVEQDNDARHDPDFADMYRRQQNRIAALQKQVDAVVETCDDADLSASNALKADATRDKHQFSAPVYSSLDAEQAHRAAELARRGADLSHTQLQQLNELLRDNNTSREFSRDFYSNLGPKESLVFYGQLAASPYGPGTDLDTTRLKDVQALQKNLGMTLATATQPQGKDDDWASKWSARMRQLGTQQLPLTKNSMNPSGAPYGYQLLGGILRYGDNYNPKFLDPIAEHVTQLHAKDPYMFFQNKQINAPNDPAFFNPSGKDGAGYDPVTGVLEALGHSPDASKHFFHDVPHAYDEDGHLVSGPPKRADGKEISDYLKFYANVGYQTAPDTTSLDPKALKASADYTSDALGHALESATLGYPYDDPEPDPAEALKHRDAMSASIMKQVITTYGGDSGAELIYKRQQALSDSLGNMAGGYVDDLNWATSGDHQDSAFAPSSNPHAHVKMTSFEAKGFLSTLGQSPDAYSTVSQANRLYADSALERFAGTDGHPEWGRLDEISRYTSGVQGTLDDGRAAEISAQHGHTADEYSKAMEKRSGWIDLGVGAAVGAGAAFLPISAPVAGVGAILVPLAMDNGQEVVNNYVGDLTGGWIDSSADNHNDQVAQDGRDQVRAVMQDGQSNADKPLQLFLQRHGLRTTDPQVEQFLGAGRDEYNTASNISQWTRSEPQTDD</sequence>
<protein>
    <submittedName>
        <fullName evidence="1">PPE domain-containing protein</fullName>
    </submittedName>
</protein>
<keyword evidence="2" id="KW-1185">Reference proteome</keyword>